<sequence length="373" mass="41945">MLSSKQQAFELFNKSQNILIVLPANHTTDSLGSGLALAMLARELGKKTDLIAQEPVAEKLSFLPGLEMLKSEVAPLRDFIISIDTSEKKIKQLRYENKDSVLKIFLAGPDKLEQKDIRLDPGPFNYDALIVIDAPDLETLGQFYEKYTDLFFEKPILNIDHKSGNEYFGEVNLVEPTASSCAEIIADFLNSFFPNQIFAPIATCLLAGIIEETRSFQKTNTTPQTFNLASLLITQGAEKEKIVQFLYKTKPLKYLRLWGRLLSSLDVDREKNLAWVAIEPAEFEQLQPSFDDLAAISEEINDLVPQLNASILLWNDNSDWTEALVQSLKPELLQKLNLELGGSLKNHQVFFKITEQDLTLARANLASLINPLL</sequence>
<accession>A0A2H0KVG4</accession>
<dbReference type="InterPro" id="IPR001667">
    <property type="entry name" value="DDH_dom"/>
</dbReference>
<evidence type="ECO:0000313" key="3">
    <source>
        <dbReference type="Proteomes" id="UP000229317"/>
    </source>
</evidence>
<feature type="domain" description="DDH" evidence="1">
    <location>
        <begin position="18"/>
        <end position="209"/>
    </location>
</feature>
<reference evidence="2 3" key="1">
    <citation type="submission" date="2017-09" db="EMBL/GenBank/DDBJ databases">
        <title>Depth-based differentiation of microbial function through sediment-hosted aquifers and enrichment of novel symbionts in the deep terrestrial subsurface.</title>
        <authorList>
            <person name="Probst A.J."/>
            <person name="Ladd B."/>
            <person name="Jarett J.K."/>
            <person name="Geller-Mcgrath D.E."/>
            <person name="Sieber C.M."/>
            <person name="Emerson J.B."/>
            <person name="Anantharaman K."/>
            <person name="Thomas B.C."/>
            <person name="Malmstrom R."/>
            <person name="Stieglmeier M."/>
            <person name="Klingl A."/>
            <person name="Woyke T."/>
            <person name="Ryan C.M."/>
            <person name="Banfield J.F."/>
        </authorList>
    </citation>
    <scope>NUCLEOTIDE SEQUENCE [LARGE SCALE GENOMIC DNA]</scope>
    <source>
        <strain evidence="2">CG11_big_fil_rev_8_21_14_0_20_40_15</strain>
    </source>
</reference>
<dbReference type="SUPFAM" id="SSF64182">
    <property type="entry name" value="DHH phosphoesterases"/>
    <property type="match status" value="1"/>
</dbReference>
<evidence type="ECO:0000313" key="2">
    <source>
        <dbReference type="EMBL" id="PIQ75404.1"/>
    </source>
</evidence>
<gene>
    <name evidence="2" type="ORF">COV84_01340</name>
</gene>
<dbReference type="EMBL" id="PCVO01000021">
    <property type="protein sequence ID" value="PIQ75404.1"/>
    <property type="molecule type" value="Genomic_DNA"/>
</dbReference>
<dbReference type="Proteomes" id="UP000229317">
    <property type="component" value="Unassembled WGS sequence"/>
</dbReference>
<proteinExistence type="predicted"/>
<organism evidence="2 3">
    <name type="scientific">Candidatus Portnoybacteria bacterium CG11_big_fil_rev_8_21_14_0_20_40_15</name>
    <dbReference type="NCBI Taxonomy" id="1974817"/>
    <lineage>
        <taxon>Bacteria</taxon>
        <taxon>Candidatus Portnoyibacteriota</taxon>
    </lineage>
</organism>
<dbReference type="InterPro" id="IPR051319">
    <property type="entry name" value="Oligoribo/pAp-PDE_c-di-AMP_PDE"/>
</dbReference>
<name>A0A2H0KVG4_9BACT</name>
<protein>
    <recommendedName>
        <fullName evidence="1">DDH domain-containing protein</fullName>
    </recommendedName>
</protein>
<dbReference type="Gene3D" id="3.90.1640.10">
    <property type="entry name" value="inorganic pyrophosphatase (n-terminal core)"/>
    <property type="match status" value="2"/>
</dbReference>
<dbReference type="Pfam" id="PF01368">
    <property type="entry name" value="DHH"/>
    <property type="match status" value="1"/>
</dbReference>
<dbReference type="PANTHER" id="PTHR47618">
    <property type="entry name" value="BIFUNCTIONAL OLIGORIBONUCLEASE AND PAP PHOSPHATASE NRNA"/>
    <property type="match status" value="1"/>
</dbReference>
<dbReference type="InterPro" id="IPR038763">
    <property type="entry name" value="DHH_sf"/>
</dbReference>
<dbReference type="AlphaFoldDB" id="A0A2H0KVG4"/>
<dbReference type="PANTHER" id="PTHR47618:SF1">
    <property type="entry name" value="BIFUNCTIONAL OLIGORIBONUCLEASE AND PAP PHOSPHATASE NRNA"/>
    <property type="match status" value="1"/>
</dbReference>
<evidence type="ECO:0000259" key="1">
    <source>
        <dbReference type="Pfam" id="PF01368"/>
    </source>
</evidence>
<comment type="caution">
    <text evidence="2">The sequence shown here is derived from an EMBL/GenBank/DDBJ whole genome shotgun (WGS) entry which is preliminary data.</text>
</comment>